<reference evidence="15" key="1">
    <citation type="submission" date="2020-08" db="EMBL/GenBank/DDBJ databases">
        <title>Genome public.</title>
        <authorList>
            <person name="Liu C."/>
            <person name="Sun Q."/>
        </authorList>
    </citation>
    <scope>NUCLEOTIDE SEQUENCE</scope>
    <source>
        <strain evidence="15">NSJ-32</strain>
    </source>
</reference>
<dbReference type="PROSITE" id="PS01086">
    <property type="entry name" value="RIBUL_P_3_EPIMER_2"/>
    <property type="match status" value="1"/>
</dbReference>
<keyword evidence="9 10" id="KW-0413">Isomerase</keyword>
<comment type="cofactor">
    <cofactor evidence="5">
        <name>Fe(2+)</name>
        <dbReference type="ChEBI" id="CHEBI:29033"/>
    </cofactor>
</comment>
<feature type="binding site" evidence="10 13">
    <location>
        <position position="34"/>
    </location>
    <ligand>
        <name>a divalent metal cation</name>
        <dbReference type="ChEBI" id="CHEBI:60240"/>
    </ligand>
</feature>
<keyword evidence="13" id="KW-0464">Manganese</keyword>
<keyword evidence="16" id="KW-1185">Reference proteome</keyword>
<dbReference type="HAMAP" id="MF_02227">
    <property type="entry name" value="RPE"/>
    <property type="match status" value="1"/>
</dbReference>
<feature type="binding site" evidence="10 14">
    <location>
        <begin position="198"/>
        <end position="199"/>
    </location>
    <ligand>
        <name>substrate</name>
    </ligand>
</feature>
<protein>
    <recommendedName>
        <fullName evidence="7 10">Ribulose-phosphate 3-epimerase</fullName>
        <ecNumber evidence="7 10">5.1.3.1</ecNumber>
    </recommendedName>
</protein>
<keyword evidence="10 11" id="KW-0119">Carbohydrate metabolism</keyword>
<comment type="function">
    <text evidence="10">Catalyzes the reversible epimerization of D-ribulose 5-phosphate to D-xylulose 5-phosphate.</text>
</comment>
<dbReference type="EMBL" id="JACRSQ010000012">
    <property type="protein sequence ID" value="MBC8543756.1"/>
    <property type="molecule type" value="Genomic_DNA"/>
</dbReference>
<comment type="cofactor">
    <cofactor evidence="2">
        <name>Mn(2+)</name>
        <dbReference type="ChEBI" id="CHEBI:29035"/>
    </cofactor>
</comment>
<proteinExistence type="inferred from homology"/>
<keyword evidence="13" id="KW-0170">Cobalt</keyword>
<dbReference type="Gene3D" id="3.20.20.70">
    <property type="entry name" value="Aldolase class I"/>
    <property type="match status" value="1"/>
</dbReference>
<dbReference type="NCBIfam" id="TIGR01163">
    <property type="entry name" value="rpe"/>
    <property type="match status" value="1"/>
</dbReference>
<dbReference type="GO" id="GO:0004750">
    <property type="term" value="F:D-ribulose-phosphate 3-epimerase activity"/>
    <property type="evidence" value="ECO:0007669"/>
    <property type="project" value="UniProtKB-UniRule"/>
</dbReference>
<evidence type="ECO:0000313" key="16">
    <source>
        <dbReference type="Proteomes" id="UP000657006"/>
    </source>
</evidence>
<evidence type="ECO:0000256" key="5">
    <source>
        <dbReference type="ARBA" id="ARBA00001954"/>
    </source>
</evidence>
<evidence type="ECO:0000256" key="2">
    <source>
        <dbReference type="ARBA" id="ARBA00001936"/>
    </source>
</evidence>
<dbReference type="InterPro" id="IPR000056">
    <property type="entry name" value="Ribul_P_3_epim-like"/>
</dbReference>
<feature type="binding site" evidence="10 13">
    <location>
        <position position="65"/>
    </location>
    <ligand>
        <name>a divalent metal cation</name>
        <dbReference type="ChEBI" id="CHEBI:60240"/>
    </ligand>
</feature>
<dbReference type="GO" id="GO:0046872">
    <property type="term" value="F:metal ion binding"/>
    <property type="evidence" value="ECO:0007669"/>
    <property type="project" value="UniProtKB-UniRule"/>
</dbReference>
<gene>
    <name evidence="10" type="primary">rpe</name>
    <name evidence="15" type="ORF">H8730_09375</name>
</gene>
<dbReference type="Pfam" id="PF00834">
    <property type="entry name" value="Ribul_P_3_epim"/>
    <property type="match status" value="1"/>
</dbReference>
<name>A0A926I276_9FIRM</name>
<evidence type="ECO:0000256" key="14">
    <source>
        <dbReference type="PIRSR" id="PIRSR001461-3"/>
    </source>
</evidence>
<dbReference type="RefSeq" id="WP_177714282.1">
    <property type="nucleotide sequence ID" value="NZ_JACRSQ010000012.1"/>
</dbReference>
<dbReference type="InterPro" id="IPR026019">
    <property type="entry name" value="Ribul_P_3_epim"/>
</dbReference>
<organism evidence="15 16">
    <name type="scientific">Bianquea renquensis</name>
    <dbReference type="NCBI Taxonomy" id="2763661"/>
    <lineage>
        <taxon>Bacteria</taxon>
        <taxon>Bacillati</taxon>
        <taxon>Bacillota</taxon>
        <taxon>Clostridia</taxon>
        <taxon>Eubacteriales</taxon>
        <taxon>Bianqueaceae</taxon>
        <taxon>Bianquea</taxon>
    </lineage>
</organism>
<dbReference type="FunFam" id="3.20.20.70:FF:000004">
    <property type="entry name" value="Ribulose-phosphate 3-epimerase"/>
    <property type="match status" value="1"/>
</dbReference>
<dbReference type="InterPro" id="IPR013785">
    <property type="entry name" value="Aldolase_TIM"/>
</dbReference>
<comment type="caution">
    <text evidence="15">The sequence shown here is derived from an EMBL/GenBank/DDBJ whole genome shotgun (WGS) entry which is preliminary data.</text>
</comment>
<comment type="catalytic activity">
    <reaction evidence="1 10 11">
        <text>D-ribulose 5-phosphate = D-xylulose 5-phosphate</text>
        <dbReference type="Rhea" id="RHEA:13677"/>
        <dbReference type="ChEBI" id="CHEBI:57737"/>
        <dbReference type="ChEBI" id="CHEBI:58121"/>
        <dbReference type="EC" id="5.1.3.1"/>
    </reaction>
</comment>
<feature type="binding site" evidence="14">
    <location>
        <position position="178"/>
    </location>
    <ligand>
        <name>substrate</name>
    </ligand>
</feature>
<dbReference type="InterPro" id="IPR011060">
    <property type="entry name" value="RibuloseP-bd_barrel"/>
</dbReference>
<evidence type="ECO:0000256" key="6">
    <source>
        <dbReference type="ARBA" id="ARBA00009541"/>
    </source>
</evidence>
<dbReference type="PROSITE" id="PS01085">
    <property type="entry name" value="RIBUL_P_3_EPIMER_1"/>
    <property type="match status" value="1"/>
</dbReference>
<keyword evidence="8 10" id="KW-0479">Metal-binding</keyword>
<feature type="binding site" evidence="10 14">
    <location>
        <position position="7"/>
    </location>
    <ligand>
        <name>substrate</name>
    </ligand>
</feature>
<dbReference type="GO" id="GO:0006098">
    <property type="term" value="P:pentose-phosphate shunt"/>
    <property type="evidence" value="ECO:0007669"/>
    <property type="project" value="UniProtKB-UniRule"/>
</dbReference>
<feature type="binding site" evidence="10 13">
    <location>
        <position position="176"/>
    </location>
    <ligand>
        <name>a divalent metal cation</name>
        <dbReference type="ChEBI" id="CHEBI:60240"/>
    </ligand>
</feature>
<evidence type="ECO:0000256" key="13">
    <source>
        <dbReference type="PIRSR" id="PIRSR001461-2"/>
    </source>
</evidence>
<evidence type="ECO:0000256" key="12">
    <source>
        <dbReference type="PIRSR" id="PIRSR001461-1"/>
    </source>
</evidence>
<dbReference type="SUPFAM" id="SSF51366">
    <property type="entry name" value="Ribulose-phoshate binding barrel"/>
    <property type="match status" value="1"/>
</dbReference>
<comment type="pathway">
    <text evidence="10">Carbohydrate degradation.</text>
</comment>
<dbReference type="PIRSF" id="PIRSF001461">
    <property type="entry name" value="RPE"/>
    <property type="match status" value="1"/>
</dbReference>
<dbReference type="GO" id="GO:0019323">
    <property type="term" value="P:pentose catabolic process"/>
    <property type="evidence" value="ECO:0007669"/>
    <property type="project" value="UniProtKB-UniRule"/>
</dbReference>
<evidence type="ECO:0000256" key="8">
    <source>
        <dbReference type="ARBA" id="ARBA00022723"/>
    </source>
</evidence>
<keyword evidence="13" id="KW-0862">Zinc</keyword>
<evidence type="ECO:0000313" key="15">
    <source>
        <dbReference type="EMBL" id="MBC8543756.1"/>
    </source>
</evidence>
<accession>A0A926I276</accession>
<comment type="cofactor">
    <cofactor evidence="3">
        <name>Co(2+)</name>
        <dbReference type="ChEBI" id="CHEBI:48828"/>
    </cofactor>
</comment>
<comment type="cofactor">
    <cofactor evidence="4">
        <name>Zn(2+)</name>
        <dbReference type="ChEBI" id="CHEBI:29105"/>
    </cofactor>
</comment>
<dbReference type="CDD" id="cd00429">
    <property type="entry name" value="RPE"/>
    <property type="match status" value="1"/>
</dbReference>
<feature type="binding site" evidence="10 14">
    <location>
        <position position="65"/>
    </location>
    <ligand>
        <name>substrate</name>
    </ligand>
</feature>
<comment type="cofactor">
    <cofactor evidence="10 13">
        <name>a divalent metal cation</name>
        <dbReference type="ChEBI" id="CHEBI:60240"/>
    </cofactor>
    <text evidence="10 13">Binds 1 divalent metal cation per subunit.</text>
</comment>
<dbReference type="EC" id="5.1.3.1" evidence="7 10"/>
<evidence type="ECO:0000256" key="4">
    <source>
        <dbReference type="ARBA" id="ARBA00001947"/>
    </source>
</evidence>
<comment type="similarity">
    <text evidence="6 10 11">Belongs to the ribulose-phosphate 3-epimerase family.</text>
</comment>
<dbReference type="GO" id="GO:0005737">
    <property type="term" value="C:cytoplasm"/>
    <property type="evidence" value="ECO:0007669"/>
    <property type="project" value="UniProtKB-ARBA"/>
</dbReference>
<feature type="active site" description="Proton acceptor" evidence="10 12">
    <location>
        <position position="34"/>
    </location>
</feature>
<evidence type="ECO:0000256" key="11">
    <source>
        <dbReference type="PIRNR" id="PIRNR001461"/>
    </source>
</evidence>
<evidence type="ECO:0000256" key="7">
    <source>
        <dbReference type="ARBA" id="ARBA00013188"/>
    </source>
</evidence>
<feature type="binding site" evidence="10 14">
    <location>
        <begin position="143"/>
        <end position="146"/>
    </location>
    <ligand>
        <name>substrate</name>
    </ligand>
</feature>
<evidence type="ECO:0000256" key="9">
    <source>
        <dbReference type="ARBA" id="ARBA00023235"/>
    </source>
</evidence>
<feature type="binding site" evidence="10 13">
    <location>
        <position position="32"/>
    </location>
    <ligand>
        <name>a divalent metal cation</name>
        <dbReference type="ChEBI" id="CHEBI:60240"/>
    </ligand>
</feature>
<dbReference type="PANTHER" id="PTHR11749">
    <property type="entry name" value="RIBULOSE-5-PHOSPHATE-3-EPIMERASE"/>
    <property type="match status" value="1"/>
</dbReference>
<feature type="active site" description="Proton donor" evidence="10 12">
    <location>
        <position position="176"/>
    </location>
</feature>
<evidence type="ECO:0000256" key="1">
    <source>
        <dbReference type="ARBA" id="ARBA00001782"/>
    </source>
</evidence>
<sequence length="223" mass="24233">MIVLSPSILTADFGNLQEEVEKAVRGGCDWLHLDIMDGHFVPNITIGPMIVKALRRYAAIPFDVHLMVENPDGLLKLYADAGADIVTVHQEASGCRHLHRTIQHIKELGLKAGCAVNPGTPVELLEPVLMDLDMVLIMTVNPGFGGQSFIPSTLHKIARLRAMAEKWKPDLLIQVDGGINAATCESVIQAGANVLVVGSAIFDGVDPEGNVRKYKALLERRED</sequence>
<evidence type="ECO:0000256" key="10">
    <source>
        <dbReference type="HAMAP-Rule" id="MF_02227"/>
    </source>
</evidence>
<dbReference type="NCBIfam" id="NF004076">
    <property type="entry name" value="PRK05581.1-4"/>
    <property type="match status" value="1"/>
</dbReference>
<feature type="binding site" evidence="10">
    <location>
        <begin position="176"/>
        <end position="178"/>
    </location>
    <ligand>
        <name>substrate</name>
    </ligand>
</feature>
<dbReference type="Proteomes" id="UP000657006">
    <property type="component" value="Unassembled WGS sequence"/>
</dbReference>
<evidence type="ECO:0000256" key="3">
    <source>
        <dbReference type="ARBA" id="ARBA00001941"/>
    </source>
</evidence>
<dbReference type="AlphaFoldDB" id="A0A926I276"/>